<dbReference type="NCBIfam" id="TIGR02349">
    <property type="entry name" value="DnaJ_bact"/>
    <property type="match status" value="1"/>
</dbReference>
<evidence type="ECO:0000256" key="8">
    <source>
        <dbReference type="ARBA" id="ARBA00023186"/>
    </source>
</evidence>
<dbReference type="InterPro" id="IPR002939">
    <property type="entry name" value="DnaJ_C"/>
</dbReference>
<dbReference type="SUPFAM" id="SSF46565">
    <property type="entry name" value="Chaperone J-domain"/>
    <property type="match status" value="1"/>
</dbReference>
<keyword evidence="8 11" id="KW-0143">Chaperone</keyword>
<dbReference type="FunFam" id="2.60.260.20:FF:000005">
    <property type="entry name" value="Chaperone protein dnaJ 1, mitochondrial"/>
    <property type="match status" value="1"/>
</dbReference>
<dbReference type="PRINTS" id="PR00625">
    <property type="entry name" value="JDOMAIN"/>
</dbReference>
<feature type="binding site" evidence="11">
    <location>
        <position position="158"/>
    </location>
    <ligand>
        <name>Zn(2+)</name>
        <dbReference type="ChEBI" id="CHEBI:29105"/>
        <label>1</label>
    </ligand>
</feature>
<keyword evidence="3 11" id="KW-0479">Metal-binding</keyword>
<feature type="binding site" evidence="11">
    <location>
        <position position="172"/>
    </location>
    <ligand>
        <name>Zn(2+)</name>
        <dbReference type="ChEBI" id="CHEBI:29105"/>
        <label>2</label>
    </ligand>
</feature>
<feature type="binding site" evidence="11">
    <location>
        <position position="155"/>
    </location>
    <ligand>
        <name>Zn(2+)</name>
        <dbReference type="ChEBI" id="CHEBI:29105"/>
        <label>1</label>
    </ligand>
</feature>
<feature type="domain" description="CR-type" evidence="14">
    <location>
        <begin position="142"/>
        <end position="224"/>
    </location>
</feature>
<evidence type="ECO:0000256" key="7">
    <source>
        <dbReference type="ARBA" id="ARBA00023016"/>
    </source>
</evidence>
<comment type="similarity">
    <text evidence="9 11">Belongs to the DnaJ family.</text>
</comment>
<dbReference type="GO" id="GO:0005737">
    <property type="term" value="C:cytoplasm"/>
    <property type="evidence" value="ECO:0007669"/>
    <property type="project" value="UniProtKB-SubCell"/>
</dbReference>
<dbReference type="PROSITE" id="PS51188">
    <property type="entry name" value="ZF_CR"/>
    <property type="match status" value="1"/>
</dbReference>
<dbReference type="AlphaFoldDB" id="A0A1F6M3Q5"/>
<comment type="domain">
    <text evidence="11">The J domain is necessary and sufficient to stimulate DnaK ATPase activity. Zinc center 1 plays an important role in the autonomous, DnaK-independent chaperone activity of DnaJ. Zinc center 2 is essential for interaction with DnaK and for DnaJ activity.</text>
</comment>
<comment type="cofactor">
    <cofactor evidence="11">
        <name>Zn(2+)</name>
        <dbReference type="ChEBI" id="CHEBI:29105"/>
    </cofactor>
    <text evidence="11">Binds 2 Zn(2+) ions per monomer.</text>
</comment>
<dbReference type="GO" id="GO:0006260">
    <property type="term" value="P:DNA replication"/>
    <property type="evidence" value="ECO:0007669"/>
    <property type="project" value="UniProtKB-KW"/>
</dbReference>
<keyword evidence="5 11" id="KW-0863">Zinc-finger</keyword>
<organism evidence="15 16">
    <name type="scientific">Candidatus Magasanikbacteria bacterium RIFCSPHIGHO2_02_FULL_41_13</name>
    <dbReference type="NCBI Taxonomy" id="1798676"/>
    <lineage>
        <taxon>Bacteria</taxon>
        <taxon>Candidatus Magasanikiibacteriota</taxon>
    </lineage>
</organism>
<feature type="repeat" description="CXXCXGXG motif" evidence="11">
    <location>
        <begin position="212"/>
        <end position="219"/>
    </location>
</feature>
<gene>
    <name evidence="11" type="primary">dnaJ</name>
    <name evidence="15" type="ORF">A3B90_02310</name>
</gene>
<dbReference type="GO" id="GO:0009408">
    <property type="term" value="P:response to heat"/>
    <property type="evidence" value="ECO:0007669"/>
    <property type="project" value="InterPro"/>
</dbReference>
<dbReference type="CDD" id="cd06257">
    <property type="entry name" value="DnaJ"/>
    <property type="match status" value="1"/>
</dbReference>
<accession>A0A1F6M3Q5</accession>
<evidence type="ECO:0000256" key="4">
    <source>
        <dbReference type="ARBA" id="ARBA00022737"/>
    </source>
</evidence>
<dbReference type="Pfam" id="PF01556">
    <property type="entry name" value="DnaJ_C"/>
    <property type="match status" value="1"/>
</dbReference>
<keyword evidence="7 11" id="KW-0346">Stress response</keyword>
<comment type="caution">
    <text evidence="15">The sequence shown here is derived from an EMBL/GenBank/DDBJ whole genome shotgun (WGS) entry which is preliminary data.</text>
</comment>
<evidence type="ECO:0000256" key="6">
    <source>
        <dbReference type="ARBA" id="ARBA00022833"/>
    </source>
</evidence>
<feature type="repeat" description="CXXCXGXG motif" evidence="11">
    <location>
        <begin position="172"/>
        <end position="179"/>
    </location>
</feature>
<dbReference type="GO" id="GO:0031072">
    <property type="term" value="F:heat shock protein binding"/>
    <property type="evidence" value="ECO:0007669"/>
    <property type="project" value="InterPro"/>
</dbReference>
<dbReference type="SMART" id="SM00271">
    <property type="entry name" value="DnaJ"/>
    <property type="match status" value="1"/>
</dbReference>
<dbReference type="PANTHER" id="PTHR43096">
    <property type="entry name" value="DNAJ HOMOLOG 1, MITOCHONDRIAL-RELATED"/>
    <property type="match status" value="1"/>
</dbReference>
<evidence type="ECO:0000256" key="1">
    <source>
        <dbReference type="ARBA" id="ARBA00022490"/>
    </source>
</evidence>
<comment type="function">
    <text evidence="11">Participates actively in the response to hyperosmotic and heat shock by preventing the aggregation of stress-denatured proteins and by disaggregating proteins, also in an autonomous, DnaK-independent fashion. Unfolded proteins bind initially to DnaJ; upon interaction with the DnaJ-bound protein, DnaK hydrolyzes its bound ATP, resulting in the formation of a stable complex. GrpE releases ADP from DnaK; ATP binding to DnaK triggers the release of the substrate protein, thus completing the reaction cycle. Several rounds of ATP-dependent interactions between DnaJ, DnaK and GrpE are required for fully efficient folding. Also involved, together with DnaK and GrpE, in the DNA replication of plasmids through activation of initiation proteins.</text>
</comment>
<dbReference type="Proteomes" id="UP000178742">
    <property type="component" value="Unassembled WGS sequence"/>
</dbReference>
<keyword evidence="4 11" id="KW-0677">Repeat</keyword>
<feature type="repeat" description="CXXCXGXG motif" evidence="11">
    <location>
        <begin position="155"/>
        <end position="162"/>
    </location>
</feature>
<feature type="binding site" evidence="11">
    <location>
        <position position="201"/>
    </location>
    <ligand>
        <name>Zn(2+)</name>
        <dbReference type="ChEBI" id="CHEBI:29105"/>
        <label>2</label>
    </ligand>
</feature>
<dbReference type="InterPro" id="IPR036869">
    <property type="entry name" value="J_dom_sf"/>
</dbReference>
<dbReference type="SUPFAM" id="SSF57938">
    <property type="entry name" value="DnaJ/Hsp40 cysteine-rich domain"/>
    <property type="match status" value="1"/>
</dbReference>
<dbReference type="Pfam" id="PF00226">
    <property type="entry name" value="DnaJ"/>
    <property type="match status" value="1"/>
</dbReference>
<dbReference type="EMBL" id="MFPX01000022">
    <property type="protein sequence ID" value="OGH66267.1"/>
    <property type="molecule type" value="Genomic_DNA"/>
</dbReference>
<dbReference type="NCBIfam" id="NF008035">
    <property type="entry name" value="PRK10767.1"/>
    <property type="match status" value="1"/>
</dbReference>
<keyword evidence="6 11" id="KW-0862">Zinc</keyword>
<feature type="binding site" evidence="11">
    <location>
        <position position="212"/>
    </location>
    <ligand>
        <name>Zn(2+)</name>
        <dbReference type="ChEBI" id="CHEBI:29105"/>
        <label>1</label>
    </ligand>
</feature>
<feature type="binding site" evidence="11">
    <location>
        <position position="198"/>
    </location>
    <ligand>
        <name>Zn(2+)</name>
        <dbReference type="ChEBI" id="CHEBI:29105"/>
        <label>2</label>
    </ligand>
</feature>
<dbReference type="Gene3D" id="2.10.230.10">
    <property type="entry name" value="Heat shock protein DnaJ, cysteine-rich domain"/>
    <property type="match status" value="1"/>
</dbReference>
<evidence type="ECO:0000313" key="16">
    <source>
        <dbReference type="Proteomes" id="UP000178742"/>
    </source>
</evidence>
<dbReference type="Pfam" id="PF00684">
    <property type="entry name" value="DnaJ_CXXCXGXG"/>
    <property type="match status" value="1"/>
</dbReference>
<evidence type="ECO:0000259" key="14">
    <source>
        <dbReference type="PROSITE" id="PS51188"/>
    </source>
</evidence>
<dbReference type="GO" id="GO:0051082">
    <property type="term" value="F:unfolded protein binding"/>
    <property type="evidence" value="ECO:0007669"/>
    <property type="project" value="UniProtKB-UniRule"/>
</dbReference>
<sequence>MSKDYYKILGVEKGASDDEIKKAFRKLAHKYHPDKQGGDEAKFKEVNEAYQVVGDKEKRTKYDQFGSDFESQGGFGGGMGWEDFMRGARGGNGGFEFNFGGMDFGDMFGDMFGGGGGRRQRQARGNDLQVTIQLEFREAIFGIEKEINLSKNNACDVCSGSGAEPGSKTITCAECNGRGQVIRVQQTILGNMQTATTCYMCHGSGSMPEKSCKHCGGKGVVKGDSKYNVKIPAGIHDGASIRLQGKGESAGPGTALGDLYVVVRVKADKHFERENEHIFTSITINFPQAVLGDTIEIETLDGKKKIVVPEGTSSGQQIRLKGLGVPHLNGSGRGDHYVQVIVDVPKKVSRSAKKLLEELKEELK</sequence>
<comment type="subcellular location">
    <subcellularLocation>
        <location evidence="11">Cytoplasm</location>
    </subcellularLocation>
</comment>
<feature type="zinc finger region" description="CR-type" evidence="12">
    <location>
        <begin position="142"/>
        <end position="224"/>
    </location>
</feature>
<feature type="domain" description="J" evidence="13">
    <location>
        <begin position="4"/>
        <end position="66"/>
    </location>
</feature>
<dbReference type="STRING" id="1798676.A3B90_02310"/>
<dbReference type="InterPro" id="IPR001623">
    <property type="entry name" value="DnaJ_domain"/>
</dbReference>
<dbReference type="FunFam" id="2.10.230.10:FF:000002">
    <property type="entry name" value="Molecular chaperone DnaJ"/>
    <property type="match status" value="1"/>
</dbReference>
<dbReference type="InterPro" id="IPR036410">
    <property type="entry name" value="HSP_DnaJ_Cys-rich_dom_sf"/>
</dbReference>
<feature type="repeat" description="CXXCXGXG motif" evidence="11">
    <location>
        <begin position="198"/>
        <end position="205"/>
    </location>
</feature>
<dbReference type="HAMAP" id="MF_01152">
    <property type="entry name" value="DnaJ"/>
    <property type="match status" value="1"/>
</dbReference>
<name>A0A1F6M3Q5_9BACT</name>
<keyword evidence="2 11" id="KW-0235">DNA replication</keyword>
<dbReference type="SUPFAM" id="SSF49493">
    <property type="entry name" value="HSP40/DnaJ peptide-binding domain"/>
    <property type="match status" value="2"/>
</dbReference>
<dbReference type="InterPro" id="IPR001305">
    <property type="entry name" value="HSP_DnaJ_Cys-rich_dom"/>
</dbReference>
<dbReference type="InterPro" id="IPR008971">
    <property type="entry name" value="HSP40/DnaJ_pept-bd"/>
</dbReference>
<dbReference type="GO" id="GO:0005524">
    <property type="term" value="F:ATP binding"/>
    <property type="evidence" value="ECO:0007669"/>
    <property type="project" value="InterPro"/>
</dbReference>
<dbReference type="CDD" id="cd10747">
    <property type="entry name" value="DnaJ_C"/>
    <property type="match status" value="1"/>
</dbReference>
<feature type="binding site" evidence="11">
    <location>
        <position position="175"/>
    </location>
    <ligand>
        <name>Zn(2+)</name>
        <dbReference type="ChEBI" id="CHEBI:29105"/>
        <label>2</label>
    </ligand>
</feature>
<evidence type="ECO:0000313" key="15">
    <source>
        <dbReference type="EMBL" id="OGH66267.1"/>
    </source>
</evidence>
<reference evidence="15 16" key="1">
    <citation type="journal article" date="2016" name="Nat. Commun.">
        <title>Thousands of microbial genomes shed light on interconnected biogeochemical processes in an aquifer system.</title>
        <authorList>
            <person name="Anantharaman K."/>
            <person name="Brown C.T."/>
            <person name="Hug L.A."/>
            <person name="Sharon I."/>
            <person name="Castelle C.J."/>
            <person name="Probst A.J."/>
            <person name="Thomas B.C."/>
            <person name="Singh A."/>
            <person name="Wilkins M.J."/>
            <person name="Karaoz U."/>
            <person name="Brodie E.L."/>
            <person name="Williams K.H."/>
            <person name="Hubbard S.S."/>
            <person name="Banfield J.F."/>
        </authorList>
    </citation>
    <scope>NUCLEOTIDE SEQUENCE [LARGE SCALE GENOMIC DNA]</scope>
</reference>
<evidence type="ECO:0000259" key="13">
    <source>
        <dbReference type="PROSITE" id="PS50076"/>
    </source>
</evidence>
<evidence type="ECO:0000256" key="12">
    <source>
        <dbReference type="PROSITE-ProRule" id="PRU00546"/>
    </source>
</evidence>
<dbReference type="PANTHER" id="PTHR43096:SF48">
    <property type="entry name" value="CHAPERONE PROTEIN DNAJ"/>
    <property type="match status" value="1"/>
</dbReference>
<dbReference type="InterPro" id="IPR012724">
    <property type="entry name" value="DnaJ"/>
</dbReference>
<keyword evidence="1 11" id="KW-0963">Cytoplasm</keyword>
<comment type="subunit">
    <text evidence="11">Homodimer.</text>
</comment>
<evidence type="ECO:0000256" key="10">
    <source>
        <dbReference type="ARBA" id="ARBA00067609"/>
    </source>
</evidence>
<dbReference type="GO" id="GO:0008270">
    <property type="term" value="F:zinc ion binding"/>
    <property type="evidence" value="ECO:0007669"/>
    <property type="project" value="UniProtKB-UniRule"/>
</dbReference>
<feature type="binding site" evidence="11">
    <location>
        <position position="215"/>
    </location>
    <ligand>
        <name>Zn(2+)</name>
        <dbReference type="ChEBI" id="CHEBI:29105"/>
        <label>1</label>
    </ligand>
</feature>
<evidence type="ECO:0000256" key="5">
    <source>
        <dbReference type="ARBA" id="ARBA00022771"/>
    </source>
</evidence>
<evidence type="ECO:0000256" key="9">
    <source>
        <dbReference type="ARBA" id="ARBA00061004"/>
    </source>
</evidence>
<dbReference type="GO" id="GO:0042026">
    <property type="term" value="P:protein refolding"/>
    <property type="evidence" value="ECO:0007669"/>
    <property type="project" value="TreeGrafter"/>
</dbReference>
<proteinExistence type="inferred from homology"/>
<evidence type="ECO:0000256" key="3">
    <source>
        <dbReference type="ARBA" id="ARBA00022723"/>
    </source>
</evidence>
<protein>
    <recommendedName>
        <fullName evidence="10 11">Chaperone protein DnaJ</fullName>
    </recommendedName>
</protein>
<evidence type="ECO:0000256" key="2">
    <source>
        <dbReference type="ARBA" id="ARBA00022705"/>
    </source>
</evidence>
<dbReference type="Gene3D" id="1.10.287.110">
    <property type="entry name" value="DnaJ domain"/>
    <property type="match status" value="1"/>
</dbReference>
<evidence type="ECO:0000256" key="11">
    <source>
        <dbReference type="HAMAP-Rule" id="MF_01152"/>
    </source>
</evidence>
<dbReference type="PROSITE" id="PS50076">
    <property type="entry name" value="DNAJ_2"/>
    <property type="match status" value="1"/>
</dbReference>
<dbReference type="Gene3D" id="2.60.260.20">
    <property type="entry name" value="Urease metallochaperone UreE, N-terminal domain"/>
    <property type="match status" value="2"/>
</dbReference>